<evidence type="ECO:0000256" key="2">
    <source>
        <dbReference type="ARBA" id="ARBA00009194"/>
    </source>
</evidence>
<dbReference type="EMBL" id="JYJG01000144">
    <property type="protein sequence ID" value="KJK47107.1"/>
    <property type="molecule type" value="Genomic_DNA"/>
</dbReference>
<dbReference type="InterPro" id="IPR009830">
    <property type="entry name" value="LppX/LprAFG"/>
</dbReference>
<dbReference type="PROSITE" id="PS51257">
    <property type="entry name" value="PROKAR_LIPOPROTEIN"/>
    <property type="match status" value="1"/>
</dbReference>
<evidence type="ECO:0000313" key="5">
    <source>
        <dbReference type="EMBL" id="KJK47107.1"/>
    </source>
</evidence>
<evidence type="ECO:0000256" key="3">
    <source>
        <dbReference type="ARBA" id="ARBA00022475"/>
    </source>
</evidence>
<feature type="chain" id="PRO_5002441807" description="Lipoprotein" evidence="4">
    <location>
        <begin position="22"/>
        <end position="211"/>
    </location>
</feature>
<dbReference type="SUPFAM" id="SSF89392">
    <property type="entry name" value="Prokaryotic lipoproteins and lipoprotein localization factors"/>
    <property type="match status" value="1"/>
</dbReference>
<comment type="similarity">
    <text evidence="2">Belongs to the LppX/LprAFG lipoprotein family.</text>
</comment>
<evidence type="ECO:0000313" key="6">
    <source>
        <dbReference type="Proteomes" id="UP000033393"/>
    </source>
</evidence>
<keyword evidence="3" id="KW-1003">Cell membrane</keyword>
<accession>A0A0F0GYM9</accession>
<keyword evidence="3" id="KW-0472">Membrane</keyword>
<organism evidence="5 6">
    <name type="scientific">Lentzea aerocolonigenes</name>
    <name type="common">Lechevalieria aerocolonigenes</name>
    <name type="synonym">Saccharothrix aerocolonigenes</name>
    <dbReference type="NCBI Taxonomy" id="68170"/>
    <lineage>
        <taxon>Bacteria</taxon>
        <taxon>Bacillati</taxon>
        <taxon>Actinomycetota</taxon>
        <taxon>Actinomycetes</taxon>
        <taxon>Pseudonocardiales</taxon>
        <taxon>Pseudonocardiaceae</taxon>
        <taxon>Lentzea</taxon>
    </lineage>
</organism>
<protein>
    <recommendedName>
        <fullName evidence="7">Lipoprotein</fullName>
    </recommendedName>
</protein>
<dbReference type="InterPro" id="IPR029046">
    <property type="entry name" value="LolA/LolB/LppX"/>
</dbReference>
<keyword evidence="6" id="KW-1185">Reference proteome</keyword>
<dbReference type="Gene3D" id="2.50.20.20">
    <property type="match status" value="1"/>
</dbReference>
<comment type="subcellular location">
    <subcellularLocation>
        <location evidence="1">Cell envelope</location>
    </subcellularLocation>
</comment>
<dbReference type="PATRIC" id="fig|68170.10.peg.5294"/>
<proteinExistence type="inferred from homology"/>
<keyword evidence="4" id="KW-0732">Signal</keyword>
<dbReference type="GO" id="GO:0030313">
    <property type="term" value="C:cell envelope"/>
    <property type="evidence" value="ECO:0007669"/>
    <property type="project" value="UniProtKB-SubCell"/>
</dbReference>
<dbReference type="STRING" id="68170.GCA_000974445_02043"/>
<dbReference type="Proteomes" id="UP000033393">
    <property type="component" value="Unassembled WGS sequence"/>
</dbReference>
<dbReference type="RefSeq" id="WP_045313326.1">
    <property type="nucleotide sequence ID" value="NZ_JYJG01000144.1"/>
</dbReference>
<evidence type="ECO:0008006" key="7">
    <source>
        <dbReference type="Google" id="ProtNLM"/>
    </source>
</evidence>
<feature type="signal peptide" evidence="4">
    <location>
        <begin position="1"/>
        <end position="21"/>
    </location>
</feature>
<dbReference type="Pfam" id="PF07161">
    <property type="entry name" value="LppX_LprAFG"/>
    <property type="match status" value="1"/>
</dbReference>
<dbReference type="OrthoDB" id="4763237at2"/>
<sequence length="211" mass="21642">MSARWLLVCALALLTSCTSGGDLPEGATLLSKSAESMRSVKTVHFSIKVDGELPDVPVKNADGDLTAAGDSKGNAKVNFAGQLLAVEYVLTGGNLHFKGPTGGYTKLPAAFAGQVYDPSAILNPDKGVAKVLASAKDAKTKSSGDLSVVEATVPKDVAAGLVPGISADVKATFSIDKDNKLKNALFELPGGQKVDVGLTDFDKPVTVTAPQ</sequence>
<name>A0A0F0GYM9_LENAE</name>
<dbReference type="CDD" id="cd16334">
    <property type="entry name" value="LppX-like"/>
    <property type="match status" value="1"/>
</dbReference>
<dbReference type="eggNOG" id="ENOG50338Y0">
    <property type="taxonomic scope" value="Bacteria"/>
</dbReference>
<reference evidence="5 6" key="1">
    <citation type="submission" date="2015-02" db="EMBL/GenBank/DDBJ databases">
        <authorList>
            <person name="Ju K.-S."/>
            <person name="Doroghazi J.R."/>
            <person name="Metcalf W."/>
        </authorList>
    </citation>
    <scope>NUCLEOTIDE SEQUENCE [LARGE SCALE GENOMIC DNA]</scope>
    <source>
        <strain evidence="5 6">NRRL B-16140</strain>
    </source>
</reference>
<dbReference type="AlphaFoldDB" id="A0A0F0GYM9"/>
<evidence type="ECO:0000256" key="4">
    <source>
        <dbReference type="SAM" id="SignalP"/>
    </source>
</evidence>
<comment type="caution">
    <text evidence="5">The sequence shown here is derived from an EMBL/GenBank/DDBJ whole genome shotgun (WGS) entry which is preliminary data.</text>
</comment>
<gene>
    <name evidence="5" type="ORF">UK23_21205</name>
</gene>
<evidence type="ECO:0000256" key="1">
    <source>
        <dbReference type="ARBA" id="ARBA00004196"/>
    </source>
</evidence>